<dbReference type="Proteomes" id="UP000245380">
    <property type="component" value="Unassembled WGS sequence"/>
</dbReference>
<evidence type="ECO:0000256" key="3">
    <source>
        <dbReference type="ARBA" id="ARBA00022490"/>
    </source>
</evidence>
<dbReference type="Gene3D" id="3.30.470.20">
    <property type="entry name" value="ATP-grasp fold, B domain"/>
    <property type="match status" value="1"/>
</dbReference>
<dbReference type="SUPFAM" id="SSF52440">
    <property type="entry name" value="PreATP-grasp domain"/>
    <property type="match status" value="1"/>
</dbReference>
<evidence type="ECO:0000256" key="2">
    <source>
        <dbReference type="ARBA" id="ARBA00010871"/>
    </source>
</evidence>
<feature type="binding site" evidence="12">
    <location>
        <position position="271"/>
    </location>
    <ligand>
        <name>Mg(2+)</name>
        <dbReference type="ChEBI" id="CHEBI:18420"/>
        <label>1</label>
    </ligand>
</feature>
<dbReference type="GO" id="GO:0009252">
    <property type="term" value="P:peptidoglycan biosynthetic process"/>
    <property type="evidence" value="ECO:0007669"/>
    <property type="project" value="UniProtKB-UniRule"/>
</dbReference>
<dbReference type="InterPro" id="IPR016185">
    <property type="entry name" value="PreATP-grasp_dom_sf"/>
</dbReference>
<dbReference type="GO" id="GO:0008716">
    <property type="term" value="F:D-alanine-D-alanine ligase activity"/>
    <property type="evidence" value="ECO:0007669"/>
    <property type="project" value="UniProtKB-UniRule"/>
</dbReference>
<keyword evidence="16" id="KW-1185">Reference proteome</keyword>
<evidence type="ECO:0000256" key="10">
    <source>
        <dbReference type="HAMAP-Rule" id="MF_00047"/>
    </source>
</evidence>
<name>A0A2U3DCP9_SULT2</name>
<feature type="active site" evidence="11">
    <location>
        <position position="13"/>
    </location>
</feature>
<dbReference type="GO" id="GO:0005524">
    <property type="term" value="F:ATP binding"/>
    <property type="evidence" value="ECO:0007669"/>
    <property type="project" value="UniProtKB-UniRule"/>
</dbReference>
<dbReference type="NCBIfam" id="TIGR01205">
    <property type="entry name" value="D_ala_D_alaTIGR"/>
    <property type="match status" value="1"/>
</dbReference>
<dbReference type="InterPro" id="IPR011127">
    <property type="entry name" value="Dala_Dala_lig_N"/>
</dbReference>
<dbReference type="InterPro" id="IPR011761">
    <property type="entry name" value="ATP-grasp"/>
</dbReference>
<dbReference type="InterPro" id="IPR000291">
    <property type="entry name" value="D-Ala_lig_Van_CS"/>
</dbReference>
<dbReference type="Pfam" id="PF07478">
    <property type="entry name" value="Dala_Dala_lig_C"/>
    <property type="match status" value="1"/>
</dbReference>
<keyword evidence="8 10" id="KW-0573">Peptidoglycan synthesis</keyword>
<feature type="binding site" evidence="12">
    <location>
        <position position="259"/>
    </location>
    <ligand>
        <name>Mg(2+)</name>
        <dbReference type="ChEBI" id="CHEBI:18420"/>
        <label>1</label>
    </ligand>
</feature>
<dbReference type="OrthoDB" id="9813261at2"/>
<dbReference type="GO" id="GO:0046872">
    <property type="term" value="F:metal ion binding"/>
    <property type="evidence" value="ECO:0007669"/>
    <property type="project" value="UniProtKB-KW"/>
</dbReference>
<feature type="active site" evidence="11">
    <location>
        <position position="282"/>
    </location>
</feature>
<dbReference type="InterPro" id="IPR005905">
    <property type="entry name" value="D_ala_D_ala"/>
</dbReference>
<evidence type="ECO:0000256" key="12">
    <source>
        <dbReference type="PIRSR" id="PIRSR039102-3"/>
    </source>
</evidence>
<evidence type="ECO:0000256" key="4">
    <source>
        <dbReference type="ARBA" id="ARBA00022598"/>
    </source>
</evidence>
<keyword evidence="12" id="KW-0460">Magnesium</keyword>
<comment type="function">
    <text evidence="10">Cell wall formation.</text>
</comment>
<dbReference type="PROSITE" id="PS00844">
    <property type="entry name" value="DALA_DALA_LIGASE_2"/>
    <property type="match status" value="1"/>
</dbReference>
<evidence type="ECO:0000256" key="8">
    <source>
        <dbReference type="ARBA" id="ARBA00022984"/>
    </source>
</evidence>
<comment type="subcellular location">
    <subcellularLocation>
        <location evidence="1 10">Cytoplasm</location>
    </subcellularLocation>
</comment>
<evidence type="ECO:0000256" key="5">
    <source>
        <dbReference type="ARBA" id="ARBA00022741"/>
    </source>
</evidence>
<feature type="domain" description="ATP-grasp" evidence="14">
    <location>
        <begin position="99"/>
        <end position="304"/>
    </location>
</feature>
<accession>A0A2U3DCP9</accession>
<keyword evidence="4 10" id="KW-0436">Ligase</keyword>
<comment type="catalytic activity">
    <reaction evidence="10">
        <text>2 D-alanine + ATP = D-alanyl-D-alanine + ADP + phosphate + H(+)</text>
        <dbReference type="Rhea" id="RHEA:11224"/>
        <dbReference type="ChEBI" id="CHEBI:15378"/>
        <dbReference type="ChEBI" id="CHEBI:30616"/>
        <dbReference type="ChEBI" id="CHEBI:43474"/>
        <dbReference type="ChEBI" id="CHEBI:57416"/>
        <dbReference type="ChEBI" id="CHEBI:57822"/>
        <dbReference type="ChEBI" id="CHEBI:456216"/>
        <dbReference type="EC" id="6.3.2.4"/>
    </reaction>
</comment>
<feature type="active site" evidence="11">
    <location>
        <position position="148"/>
    </location>
</feature>
<dbReference type="PIRSF" id="PIRSF039102">
    <property type="entry name" value="Ddl/VanB"/>
    <property type="match status" value="1"/>
</dbReference>
<dbReference type="Pfam" id="PF01820">
    <property type="entry name" value="Dala_Dala_lig_N"/>
    <property type="match status" value="1"/>
</dbReference>
<protein>
    <recommendedName>
        <fullName evidence="10">D-alanine--D-alanine ligase</fullName>
        <ecNumber evidence="10">6.3.2.4</ecNumber>
    </recommendedName>
    <alternativeName>
        <fullName evidence="10">D-Ala-D-Ala ligase</fullName>
    </alternativeName>
    <alternativeName>
        <fullName evidence="10">D-alanylalanine synthetase</fullName>
    </alternativeName>
</protein>
<evidence type="ECO:0000256" key="6">
    <source>
        <dbReference type="ARBA" id="ARBA00022840"/>
    </source>
</evidence>
<evidence type="ECO:0000256" key="13">
    <source>
        <dbReference type="PROSITE-ProRule" id="PRU00409"/>
    </source>
</evidence>
<dbReference type="InterPro" id="IPR013815">
    <property type="entry name" value="ATP_grasp_subdomain_1"/>
</dbReference>
<dbReference type="NCBIfam" id="NF002378">
    <property type="entry name" value="PRK01372.1"/>
    <property type="match status" value="1"/>
</dbReference>
<dbReference type="SUPFAM" id="SSF56059">
    <property type="entry name" value="Glutathione synthetase ATP-binding domain-like"/>
    <property type="match status" value="1"/>
</dbReference>
<comment type="pathway">
    <text evidence="10">Cell wall biogenesis; peptidoglycan biosynthesis.</text>
</comment>
<evidence type="ECO:0000313" key="15">
    <source>
        <dbReference type="EMBL" id="PWI59057.1"/>
    </source>
</evidence>
<keyword evidence="12" id="KW-0464">Manganese</keyword>
<dbReference type="Gene3D" id="3.30.1490.20">
    <property type="entry name" value="ATP-grasp fold, A domain"/>
    <property type="match status" value="1"/>
</dbReference>
<evidence type="ECO:0000259" key="14">
    <source>
        <dbReference type="PROSITE" id="PS50975"/>
    </source>
</evidence>
<comment type="cofactor">
    <cofactor evidence="12">
        <name>Mg(2+)</name>
        <dbReference type="ChEBI" id="CHEBI:18420"/>
    </cofactor>
    <cofactor evidence="12">
        <name>Mn(2+)</name>
        <dbReference type="ChEBI" id="CHEBI:29035"/>
    </cofactor>
    <text evidence="12">Binds 2 magnesium or manganese ions per subunit.</text>
</comment>
<evidence type="ECO:0000256" key="7">
    <source>
        <dbReference type="ARBA" id="ARBA00022960"/>
    </source>
</evidence>
<dbReference type="InterPro" id="IPR011095">
    <property type="entry name" value="Dala_Dala_lig_C"/>
</dbReference>
<dbReference type="PROSITE" id="PS00843">
    <property type="entry name" value="DALA_DALA_LIGASE_1"/>
    <property type="match status" value="1"/>
</dbReference>
<evidence type="ECO:0000313" key="16">
    <source>
        <dbReference type="Proteomes" id="UP000245380"/>
    </source>
</evidence>
<organism evidence="15 16">
    <name type="scientific">Sulfoacidibacillus thermotolerans</name>
    <name type="common">Acidibacillus sulfuroxidans</name>
    <dbReference type="NCBI Taxonomy" id="1765684"/>
    <lineage>
        <taxon>Bacteria</taxon>
        <taxon>Bacillati</taxon>
        <taxon>Bacillota</taxon>
        <taxon>Bacilli</taxon>
        <taxon>Bacillales</taxon>
        <taxon>Alicyclobacillaceae</taxon>
        <taxon>Sulfoacidibacillus</taxon>
    </lineage>
</organism>
<dbReference type="HAMAP" id="MF_00047">
    <property type="entry name" value="Dala_Dala_lig"/>
    <property type="match status" value="1"/>
</dbReference>
<dbReference type="GO" id="GO:0005737">
    <property type="term" value="C:cytoplasm"/>
    <property type="evidence" value="ECO:0007669"/>
    <property type="project" value="UniProtKB-SubCell"/>
</dbReference>
<keyword evidence="12" id="KW-0479">Metal-binding</keyword>
<dbReference type="GO" id="GO:0071555">
    <property type="term" value="P:cell wall organization"/>
    <property type="evidence" value="ECO:0007669"/>
    <property type="project" value="UniProtKB-KW"/>
</dbReference>
<sequence length="314" mass="34089">MKIAVLYGGKSAEREVSLATGREMIQALQGLNHEVLGIDLTEQFFETLQSFQPDVVVIGLHGRFGEDGTVQGALELLGYPYVGSGVLASALAMDKFMTKNILAQAGIPVAKHVVVKQADSQALPSAFFEEIGTKLGWPLIIKPNREGSTIGLTLAHDISEAEHGLRLALRYDAQVLIEQYIKGTEVTVALTGDTNSPEVLGIIEIIPTAELYDYHSKYQTGGSQHIIPARLPKEQMELIELLAKKAYTAIQCMDYARIDFIVGAQGPIALEVNTLPGMTATSLVPDAAKAKGIEFPEFLFGLVQRAYQRSLHAQ</sequence>
<dbReference type="UniPathway" id="UPA00219"/>
<dbReference type="RefSeq" id="WP_109429137.1">
    <property type="nucleotide sequence ID" value="NZ_MPDK01000001.1"/>
</dbReference>
<gene>
    <name evidence="10" type="primary">ddl</name>
    <name evidence="15" type="ORF">BM613_00120</name>
</gene>
<evidence type="ECO:0000256" key="11">
    <source>
        <dbReference type="PIRSR" id="PIRSR039102-1"/>
    </source>
</evidence>
<comment type="caution">
    <text evidence="15">The sequence shown here is derived from an EMBL/GenBank/DDBJ whole genome shotgun (WGS) entry which is preliminary data.</text>
</comment>
<dbReference type="GO" id="GO:0008360">
    <property type="term" value="P:regulation of cell shape"/>
    <property type="evidence" value="ECO:0007669"/>
    <property type="project" value="UniProtKB-KW"/>
</dbReference>
<proteinExistence type="inferred from homology"/>
<dbReference type="EMBL" id="MPDK01000001">
    <property type="protein sequence ID" value="PWI59057.1"/>
    <property type="molecule type" value="Genomic_DNA"/>
</dbReference>
<dbReference type="PROSITE" id="PS50975">
    <property type="entry name" value="ATP_GRASP"/>
    <property type="match status" value="1"/>
</dbReference>
<keyword evidence="3 10" id="KW-0963">Cytoplasm</keyword>
<evidence type="ECO:0000256" key="1">
    <source>
        <dbReference type="ARBA" id="ARBA00004496"/>
    </source>
</evidence>
<evidence type="ECO:0000256" key="9">
    <source>
        <dbReference type="ARBA" id="ARBA00023316"/>
    </source>
</evidence>
<dbReference type="PANTHER" id="PTHR23132">
    <property type="entry name" value="D-ALANINE--D-ALANINE LIGASE"/>
    <property type="match status" value="1"/>
</dbReference>
<keyword evidence="7 10" id="KW-0133">Cell shape</keyword>
<keyword evidence="5 13" id="KW-0547">Nucleotide-binding</keyword>
<dbReference type="PANTHER" id="PTHR23132:SF23">
    <property type="entry name" value="D-ALANINE--D-ALANINE LIGASE B"/>
    <property type="match status" value="1"/>
</dbReference>
<reference evidence="15 16" key="1">
    <citation type="submission" date="2016-11" db="EMBL/GenBank/DDBJ databases">
        <title>Comparative genomics of Acidibacillus ferroxidans species.</title>
        <authorList>
            <person name="Oliveira G."/>
            <person name="Nunes G."/>
            <person name="Oliveira R."/>
            <person name="Araujo F."/>
            <person name="Salim A."/>
            <person name="Scholte L."/>
            <person name="Morais D."/>
            <person name="Nancucheo I."/>
            <person name="Johnson D.B."/>
            <person name="Grail B."/>
            <person name="Bittencourt J."/>
            <person name="Valadares R."/>
        </authorList>
    </citation>
    <scope>NUCLEOTIDE SEQUENCE [LARGE SCALE GENOMIC DNA]</scope>
    <source>
        <strain evidence="15 16">Y002</strain>
    </source>
</reference>
<comment type="similarity">
    <text evidence="2 10">Belongs to the D-alanine--D-alanine ligase family.</text>
</comment>
<dbReference type="AlphaFoldDB" id="A0A2U3DCP9"/>
<dbReference type="Gene3D" id="3.40.50.20">
    <property type="match status" value="1"/>
</dbReference>
<feature type="binding site" evidence="12">
    <location>
        <position position="273"/>
    </location>
    <ligand>
        <name>Mg(2+)</name>
        <dbReference type="ChEBI" id="CHEBI:18420"/>
        <label>2</label>
    </ligand>
</feature>
<dbReference type="EC" id="6.3.2.4" evidence="10"/>
<keyword evidence="9 10" id="KW-0961">Cell wall biogenesis/degradation</keyword>
<keyword evidence="6 13" id="KW-0067">ATP-binding</keyword>
<feature type="binding site" evidence="12">
    <location>
        <position position="271"/>
    </location>
    <ligand>
        <name>Mg(2+)</name>
        <dbReference type="ChEBI" id="CHEBI:18420"/>
        <label>2</label>
    </ligand>
</feature>